<feature type="compositionally biased region" description="Polar residues" evidence="1">
    <location>
        <begin position="128"/>
        <end position="145"/>
    </location>
</feature>
<dbReference type="AlphaFoldDB" id="A0A0L0NB42"/>
<evidence type="ECO:0000313" key="2">
    <source>
        <dbReference type="EMBL" id="KND91377.1"/>
    </source>
</evidence>
<feature type="compositionally biased region" description="Low complexity" evidence="1">
    <location>
        <begin position="313"/>
        <end position="324"/>
    </location>
</feature>
<feature type="compositionally biased region" description="Polar residues" evidence="1">
    <location>
        <begin position="228"/>
        <end position="237"/>
    </location>
</feature>
<dbReference type="STRING" id="1163406.A0A0L0NB42"/>
<feature type="compositionally biased region" description="Basic and acidic residues" evidence="1">
    <location>
        <begin position="38"/>
        <end position="52"/>
    </location>
</feature>
<feature type="region of interest" description="Disordered" evidence="1">
    <location>
        <begin position="1"/>
        <end position="91"/>
    </location>
</feature>
<organism evidence="2 3">
    <name type="scientific">Tolypocladium ophioglossoides (strain CBS 100239)</name>
    <name type="common">Snaketongue truffleclub</name>
    <name type="synonym">Elaphocordyceps ophioglossoides</name>
    <dbReference type="NCBI Taxonomy" id="1163406"/>
    <lineage>
        <taxon>Eukaryota</taxon>
        <taxon>Fungi</taxon>
        <taxon>Dikarya</taxon>
        <taxon>Ascomycota</taxon>
        <taxon>Pezizomycotina</taxon>
        <taxon>Sordariomycetes</taxon>
        <taxon>Hypocreomycetidae</taxon>
        <taxon>Hypocreales</taxon>
        <taxon>Ophiocordycipitaceae</taxon>
        <taxon>Tolypocladium</taxon>
    </lineage>
</organism>
<feature type="compositionally biased region" description="Polar residues" evidence="1">
    <location>
        <begin position="156"/>
        <end position="176"/>
    </location>
</feature>
<feature type="compositionally biased region" description="Polar residues" evidence="1">
    <location>
        <begin position="245"/>
        <end position="262"/>
    </location>
</feature>
<feature type="compositionally biased region" description="Basic residues" evidence="1">
    <location>
        <begin position="20"/>
        <end position="37"/>
    </location>
</feature>
<feature type="region of interest" description="Disordered" evidence="1">
    <location>
        <begin position="313"/>
        <end position="463"/>
    </location>
</feature>
<name>A0A0L0NB42_TOLOC</name>
<dbReference type="OrthoDB" id="5377213at2759"/>
<evidence type="ECO:0000256" key="1">
    <source>
        <dbReference type="SAM" id="MobiDB-lite"/>
    </source>
</evidence>
<feature type="compositionally biased region" description="Basic and acidic residues" evidence="1">
    <location>
        <begin position="343"/>
        <end position="399"/>
    </location>
</feature>
<proteinExistence type="predicted"/>
<accession>A0A0L0NB42</accession>
<feature type="compositionally biased region" description="Low complexity" evidence="1">
    <location>
        <begin position="199"/>
        <end position="210"/>
    </location>
</feature>
<dbReference type="EMBL" id="LFRF01000009">
    <property type="protein sequence ID" value="KND91377.1"/>
    <property type="molecule type" value="Genomic_DNA"/>
</dbReference>
<protein>
    <submittedName>
        <fullName evidence="2">Uncharacterized protein</fullName>
    </submittedName>
</protein>
<reference evidence="2 3" key="1">
    <citation type="journal article" date="2015" name="BMC Genomics">
        <title>The genome of the truffle-parasite Tolypocladium ophioglossoides and the evolution of antifungal peptaibiotics.</title>
        <authorList>
            <person name="Quandt C.A."/>
            <person name="Bushley K.E."/>
            <person name="Spatafora J.W."/>
        </authorList>
    </citation>
    <scope>NUCLEOTIDE SEQUENCE [LARGE SCALE GENOMIC DNA]</scope>
    <source>
        <strain evidence="2 3">CBS 100239</strain>
    </source>
</reference>
<evidence type="ECO:0000313" key="3">
    <source>
        <dbReference type="Proteomes" id="UP000036947"/>
    </source>
</evidence>
<dbReference type="Proteomes" id="UP000036947">
    <property type="component" value="Unassembled WGS sequence"/>
</dbReference>
<sequence length="488" mass="51717">MASLQMHSAAFGQHSSGKITKSRSRNAVKPILKKLHSHHSDRGSLDLDRGWDDQPSPRLASLDYGYGPYDSDGAANVANGGPSAARTPRDVSFSFGPSDLGAAAGGAAPGGGAIAIAGGSARAKYSHARSTSGTSHASIATTTSGGRNGGSFVHPFQQTPHASTLPLSYSRASLDNPNGIAPRDYSPTITEDGDDLDPYASYHSTASSAARPPVTQAAYLPPHRRPSLASQRTSSVSDGMHTLRASASRSNSGSVQRFASSSLNQSRSELQLSAGTSVVDSPLSTTAPLATSGTTLSSAQATTTTAAVTATATTTTTSSSFSSSINPMSPLRNSLDMGFRLRSRSEVDTATRQEQVREARRKFEAKERAKEEKYAREQVRKRERADSKEAQKQEREQTRLRKGSHASLASATNSNGCPHRRRGTGSKADGADDSNQKGPFSGQAPQAQADDVQFKSSKRAKTAKHKTVGVWTAFMLWLRTRLLKLGRR</sequence>
<feature type="region of interest" description="Disordered" evidence="1">
    <location>
        <begin position="127"/>
        <end position="262"/>
    </location>
</feature>
<comment type="caution">
    <text evidence="2">The sequence shown here is derived from an EMBL/GenBank/DDBJ whole genome shotgun (WGS) entry which is preliminary data.</text>
</comment>
<keyword evidence="3" id="KW-1185">Reference proteome</keyword>
<feature type="compositionally biased region" description="Polar residues" evidence="1">
    <location>
        <begin position="407"/>
        <end position="416"/>
    </location>
</feature>
<gene>
    <name evidence="2" type="ORF">TOPH_03953</name>
</gene>